<accession>A0A316TMV3</accession>
<protein>
    <recommendedName>
        <fullName evidence="4">Tetratricopeptide repeat protein</fullName>
    </recommendedName>
</protein>
<organism evidence="2 3">
    <name type="scientific">Rhodohalobacter mucosus</name>
    <dbReference type="NCBI Taxonomy" id="2079485"/>
    <lineage>
        <taxon>Bacteria</taxon>
        <taxon>Pseudomonadati</taxon>
        <taxon>Balneolota</taxon>
        <taxon>Balneolia</taxon>
        <taxon>Balneolales</taxon>
        <taxon>Balneolaceae</taxon>
        <taxon>Rhodohalobacter</taxon>
    </lineage>
</organism>
<keyword evidence="1" id="KW-0732">Signal</keyword>
<evidence type="ECO:0000313" key="3">
    <source>
        <dbReference type="Proteomes" id="UP000245533"/>
    </source>
</evidence>
<feature type="signal peptide" evidence="1">
    <location>
        <begin position="1"/>
        <end position="21"/>
    </location>
</feature>
<dbReference type="EMBL" id="QGGB01000008">
    <property type="protein sequence ID" value="PWN05927.1"/>
    <property type="molecule type" value="Genomic_DNA"/>
</dbReference>
<gene>
    <name evidence="2" type="ORF">DDZ15_12130</name>
</gene>
<reference evidence="2 3" key="1">
    <citation type="submission" date="2018-05" db="EMBL/GenBank/DDBJ databases">
        <title>Rhodohalobacter halophilus gen. nov., sp. nov., a moderately halophilic member of the family Balneolaceae.</title>
        <authorList>
            <person name="Liu Z.-W."/>
        </authorList>
    </citation>
    <scope>NUCLEOTIDE SEQUENCE [LARGE SCALE GENOMIC DNA]</scope>
    <source>
        <strain evidence="2 3">8A47</strain>
    </source>
</reference>
<evidence type="ECO:0000256" key="1">
    <source>
        <dbReference type="SAM" id="SignalP"/>
    </source>
</evidence>
<dbReference type="RefSeq" id="WP_109647369.1">
    <property type="nucleotide sequence ID" value="NZ_QGGB01000008.1"/>
</dbReference>
<evidence type="ECO:0000313" key="2">
    <source>
        <dbReference type="EMBL" id="PWN05927.1"/>
    </source>
</evidence>
<keyword evidence="3" id="KW-1185">Reference proteome</keyword>
<feature type="chain" id="PRO_5016370368" description="Tetratricopeptide repeat protein" evidence="1">
    <location>
        <begin position="22"/>
        <end position="149"/>
    </location>
</feature>
<proteinExistence type="predicted"/>
<dbReference type="Proteomes" id="UP000245533">
    <property type="component" value="Unassembled WGS sequence"/>
</dbReference>
<dbReference type="PROSITE" id="PS51257">
    <property type="entry name" value="PROKAR_LIPOPROTEIN"/>
    <property type="match status" value="1"/>
</dbReference>
<evidence type="ECO:0008006" key="4">
    <source>
        <dbReference type="Google" id="ProtNLM"/>
    </source>
</evidence>
<dbReference type="AlphaFoldDB" id="A0A316TMV3"/>
<comment type="caution">
    <text evidence="2">The sequence shown here is derived from an EMBL/GenBank/DDBJ whole genome shotgun (WGS) entry which is preliminary data.</text>
</comment>
<dbReference type="OrthoDB" id="1524602at2"/>
<sequence length="149" mass="17203">MPKYRLFLSIIVLSAVSSLFTGCNNESSEIVDENLPLPQKIDRLIEANEYETALSLLSNEDREDPDIRLLLEKTHLNYGLHSMNTFDQTEMRTRMNNALTQFTEVLKINPQNQVARDQIEQIMAIYSTIPNRQPEPEVLEGLREVGFDY</sequence>
<name>A0A316TMV3_9BACT</name>